<protein>
    <recommendedName>
        <fullName evidence="1">BRCT domain-containing protein</fullName>
    </recommendedName>
</protein>
<dbReference type="GO" id="GO:0006259">
    <property type="term" value="P:DNA metabolic process"/>
    <property type="evidence" value="ECO:0007669"/>
    <property type="project" value="UniProtKB-ARBA"/>
</dbReference>
<sequence>MKPNHILDLLSELNFTAVDFETANEKRASICSIGYARVRKGEIIESNSILVKPQELRFSAINVDIHKINDESVASQPEFCDLWPSLEPIFQDEILVAHNADFDISALTQTLDLYNLPHPNFRYICSHKLAQEAFQDLEDYRLKDIANYFGIEFEHHNSQADAIVSAMIAISAIPLLPKSIFQLSNKDLTSIISKRASINTQSSFDLVYQDKKIEKNLLKPILDVADKESIFYNQKLVFTGDLKSISRSEAAKIAQRMGADINTAISAKTNIVVVGSNAGPSKMAKIESLISSGKTIRLIYEEEFLTLIN</sequence>
<dbReference type="GO" id="GO:0005829">
    <property type="term" value="C:cytosol"/>
    <property type="evidence" value="ECO:0007669"/>
    <property type="project" value="TreeGrafter"/>
</dbReference>
<dbReference type="CDD" id="cd17748">
    <property type="entry name" value="BRCT_DNA_ligase_like"/>
    <property type="match status" value="1"/>
</dbReference>
<dbReference type="InterPro" id="IPR013520">
    <property type="entry name" value="Ribonucl_H"/>
</dbReference>
<organism evidence="2 3">
    <name type="scientific">Pontibacter fetidus</name>
    <dbReference type="NCBI Taxonomy" id="2700082"/>
    <lineage>
        <taxon>Bacteria</taxon>
        <taxon>Pseudomonadati</taxon>
        <taxon>Bacteroidota</taxon>
        <taxon>Cytophagia</taxon>
        <taxon>Cytophagales</taxon>
        <taxon>Hymenobacteraceae</taxon>
        <taxon>Pontibacter</taxon>
    </lineage>
</organism>
<dbReference type="InterPro" id="IPR012337">
    <property type="entry name" value="RNaseH-like_sf"/>
</dbReference>
<dbReference type="GO" id="GO:0008408">
    <property type="term" value="F:3'-5' exonuclease activity"/>
    <property type="evidence" value="ECO:0007669"/>
    <property type="project" value="TreeGrafter"/>
</dbReference>
<dbReference type="Gene3D" id="3.40.50.10190">
    <property type="entry name" value="BRCT domain"/>
    <property type="match status" value="1"/>
</dbReference>
<evidence type="ECO:0000313" key="2">
    <source>
        <dbReference type="EMBL" id="NDK56931.1"/>
    </source>
</evidence>
<name>A0A6B2H3E7_9BACT</name>
<dbReference type="InterPro" id="IPR036397">
    <property type="entry name" value="RNaseH_sf"/>
</dbReference>
<dbReference type="PANTHER" id="PTHR30231">
    <property type="entry name" value="DNA POLYMERASE III SUBUNIT EPSILON"/>
    <property type="match status" value="1"/>
</dbReference>
<dbReference type="Pfam" id="PF00533">
    <property type="entry name" value="BRCT"/>
    <property type="match status" value="1"/>
</dbReference>
<gene>
    <name evidence="2" type="ORF">GWO68_13475</name>
</gene>
<feature type="domain" description="BRCT" evidence="1">
    <location>
        <begin position="226"/>
        <end position="309"/>
    </location>
</feature>
<dbReference type="CDD" id="cd06130">
    <property type="entry name" value="DNA_pol_III_epsilon_like"/>
    <property type="match status" value="1"/>
</dbReference>
<dbReference type="EMBL" id="JAAEAA010000017">
    <property type="protein sequence ID" value="NDK56931.1"/>
    <property type="molecule type" value="Genomic_DNA"/>
</dbReference>
<dbReference type="RefSeq" id="WP_162346987.1">
    <property type="nucleotide sequence ID" value="NZ_JAAEAA010000017.1"/>
</dbReference>
<evidence type="ECO:0000259" key="1">
    <source>
        <dbReference type="PROSITE" id="PS50172"/>
    </source>
</evidence>
<keyword evidence="3" id="KW-1185">Reference proteome</keyword>
<dbReference type="InterPro" id="IPR036420">
    <property type="entry name" value="BRCT_dom_sf"/>
</dbReference>
<accession>A0A6B2H3E7</accession>
<dbReference type="Proteomes" id="UP000478546">
    <property type="component" value="Unassembled WGS sequence"/>
</dbReference>
<dbReference type="SMART" id="SM00479">
    <property type="entry name" value="EXOIII"/>
    <property type="match status" value="1"/>
</dbReference>
<dbReference type="Gene3D" id="3.30.420.10">
    <property type="entry name" value="Ribonuclease H-like superfamily/Ribonuclease H"/>
    <property type="match status" value="1"/>
</dbReference>
<dbReference type="SUPFAM" id="SSF52113">
    <property type="entry name" value="BRCT domain"/>
    <property type="match status" value="1"/>
</dbReference>
<comment type="caution">
    <text evidence="2">The sequence shown here is derived from an EMBL/GenBank/DDBJ whole genome shotgun (WGS) entry which is preliminary data.</text>
</comment>
<dbReference type="PANTHER" id="PTHR30231:SF42">
    <property type="entry name" value="EXONUCLEASE"/>
    <property type="match status" value="1"/>
</dbReference>
<reference evidence="2 3" key="1">
    <citation type="submission" date="2020-01" db="EMBL/GenBank/DDBJ databases">
        <authorList>
            <person name="Kim M.K."/>
        </authorList>
    </citation>
    <scope>NUCLEOTIDE SEQUENCE [LARGE SCALE GENOMIC DNA]</scope>
    <source>
        <strain evidence="2 3">BT213</strain>
    </source>
</reference>
<dbReference type="GO" id="GO:0003676">
    <property type="term" value="F:nucleic acid binding"/>
    <property type="evidence" value="ECO:0007669"/>
    <property type="project" value="InterPro"/>
</dbReference>
<dbReference type="InterPro" id="IPR001357">
    <property type="entry name" value="BRCT_dom"/>
</dbReference>
<evidence type="ECO:0000313" key="3">
    <source>
        <dbReference type="Proteomes" id="UP000478546"/>
    </source>
</evidence>
<dbReference type="Pfam" id="PF00929">
    <property type="entry name" value="RNase_T"/>
    <property type="match status" value="1"/>
</dbReference>
<proteinExistence type="predicted"/>
<dbReference type="SUPFAM" id="SSF53098">
    <property type="entry name" value="Ribonuclease H-like"/>
    <property type="match status" value="1"/>
</dbReference>
<dbReference type="PROSITE" id="PS50172">
    <property type="entry name" value="BRCT"/>
    <property type="match status" value="1"/>
</dbReference>
<dbReference type="AlphaFoldDB" id="A0A6B2H3E7"/>